<sequence length="99" mass="10345">GLQAAVQLVASGGGLQPPGGSLSLLCKASGFDFGSFVMGWARWTNRMLQLVATISPDGAATSYGPGVRGRAAVSRDNVRKLLELQLERLEAGDGAIYYC</sequence>
<keyword evidence="3" id="KW-1280">Immunoglobulin</keyword>
<dbReference type="OrthoDB" id="8865476at2759"/>
<proteinExistence type="predicted"/>
<protein>
    <submittedName>
        <fullName evidence="5">HV374 protein</fullName>
    </submittedName>
</protein>
<dbReference type="InterPro" id="IPR013783">
    <property type="entry name" value="Ig-like_fold"/>
</dbReference>
<dbReference type="GO" id="GO:0002250">
    <property type="term" value="P:adaptive immune response"/>
    <property type="evidence" value="ECO:0007669"/>
    <property type="project" value="UniProtKB-KW"/>
</dbReference>
<evidence type="ECO:0000259" key="4">
    <source>
        <dbReference type="PROSITE" id="PS50835"/>
    </source>
</evidence>
<dbReference type="GO" id="GO:0005576">
    <property type="term" value="C:extracellular region"/>
    <property type="evidence" value="ECO:0007669"/>
    <property type="project" value="UniProtKB-ARBA"/>
</dbReference>
<comment type="caution">
    <text evidence="5">The sequence shown here is derived from an EMBL/GenBank/DDBJ whole genome shotgun (WGS) entry which is preliminary data.</text>
</comment>
<evidence type="ECO:0000256" key="3">
    <source>
        <dbReference type="ARBA" id="ARBA00043265"/>
    </source>
</evidence>
<dbReference type="GO" id="GO:0019814">
    <property type="term" value="C:immunoglobulin complex"/>
    <property type="evidence" value="ECO:0007669"/>
    <property type="project" value="UniProtKB-KW"/>
</dbReference>
<feature type="non-terminal residue" evidence="5">
    <location>
        <position position="1"/>
    </location>
</feature>
<dbReference type="SMART" id="SM00406">
    <property type="entry name" value="IGv"/>
    <property type="match status" value="1"/>
</dbReference>
<evidence type="ECO:0000313" key="6">
    <source>
        <dbReference type="Proteomes" id="UP000565785"/>
    </source>
</evidence>
<feature type="non-terminal residue" evidence="5">
    <location>
        <position position="99"/>
    </location>
</feature>
<reference evidence="5 6" key="1">
    <citation type="submission" date="2019-09" db="EMBL/GenBank/DDBJ databases">
        <title>Bird 10,000 Genomes (B10K) Project - Family phase.</title>
        <authorList>
            <person name="Zhang G."/>
        </authorList>
    </citation>
    <scope>NUCLEOTIDE SEQUENCE [LARGE SCALE GENOMIC DNA]</scope>
    <source>
        <strain evidence="5">B10K-DU-002-35</strain>
        <tissue evidence="5">Muscle</tissue>
    </source>
</reference>
<dbReference type="EMBL" id="VXBP01003606">
    <property type="protein sequence ID" value="NXN95741.1"/>
    <property type="molecule type" value="Genomic_DNA"/>
</dbReference>
<name>A0A7L1N7G1_RHICY</name>
<dbReference type="AlphaFoldDB" id="A0A7L1N7G1"/>
<dbReference type="InterPro" id="IPR036179">
    <property type="entry name" value="Ig-like_dom_sf"/>
</dbReference>
<organism evidence="5 6">
    <name type="scientific">Rhinopomastus cyanomelas</name>
    <name type="common">Common scimitarbill</name>
    <dbReference type="NCBI Taxonomy" id="113115"/>
    <lineage>
        <taxon>Eukaryota</taxon>
        <taxon>Metazoa</taxon>
        <taxon>Chordata</taxon>
        <taxon>Craniata</taxon>
        <taxon>Vertebrata</taxon>
        <taxon>Euteleostomi</taxon>
        <taxon>Archelosauria</taxon>
        <taxon>Archosauria</taxon>
        <taxon>Dinosauria</taxon>
        <taxon>Saurischia</taxon>
        <taxon>Theropoda</taxon>
        <taxon>Coelurosauria</taxon>
        <taxon>Aves</taxon>
        <taxon>Neognathae</taxon>
        <taxon>Neoaves</taxon>
        <taxon>Telluraves</taxon>
        <taxon>Coraciimorphae</taxon>
        <taxon>Bucerotiformes</taxon>
        <taxon>Rhinopomastidae</taxon>
        <taxon>Rhinopomastus</taxon>
    </lineage>
</organism>
<accession>A0A7L1N7G1</accession>
<evidence type="ECO:0000313" key="5">
    <source>
        <dbReference type="EMBL" id="NXN95741.1"/>
    </source>
</evidence>
<dbReference type="InterPro" id="IPR013106">
    <property type="entry name" value="Ig_V-set"/>
</dbReference>
<gene>
    <name evidence="5" type="primary">Ighv374</name>
    <name evidence="5" type="ORF">RHICYA_R09917</name>
</gene>
<evidence type="ECO:0000256" key="1">
    <source>
        <dbReference type="ARBA" id="ARBA00022859"/>
    </source>
</evidence>
<evidence type="ECO:0000256" key="2">
    <source>
        <dbReference type="ARBA" id="ARBA00023130"/>
    </source>
</evidence>
<dbReference type="InterPro" id="IPR007110">
    <property type="entry name" value="Ig-like_dom"/>
</dbReference>
<dbReference type="InterPro" id="IPR050199">
    <property type="entry name" value="IgHV"/>
</dbReference>
<feature type="domain" description="Ig-like" evidence="4">
    <location>
        <begin position="19"/>
        <end position="99"/>
    </location>
</feature>
<dbReference type="Proteomes" id="UP000565785">
    <property type="component" value="Unassembled WGS sequence"/>
</dbReference>
<keyword evidence="2" id="KW-1064">Adaptive immunity</keyword>
<dbReference type="SUPFAM" id="SSF48726">
    <property type="entry name" value="Immunoglobulin"/>
    <property type="match status" value="1"/>
</dbReference>
<dbReference type="PANTHER" id="PTHR23266">
    <property type="entry name" value="IMMUNOGLOBULIN HEAVY CHAIN"/>
    <property type="match status" value="1"/>
</dbReference>
<keyword evidence="1" id="KW-0391">Immunity</keyword>
<keyword evidence="6" id="KW-1185">Reference proteome</keyword>
<dbReference type="Gene3D" id="2.60.40.10">
    <property type="entry name" value="Immunoglobulins"/>
    <property type="match status" value="1"/>
</dbReference>
<dbReference type="PROSITE" id="PS50835">
    <property type="entry name" value="IG_LIKE"/>
    <property type="match status" value="1"/>
</dbReference>